<sequence>MPIMHRLMRSIPLLALLTGCDKQPDKADDAAPTGSDKAEVAEADKPVAPEPEPKPKPEPVKPPLELAAEACKADAACKDEGRCSAKPGAEDGKFECVAASIEDCRASAKCKAEATCSFDEAAGACANLELTDCFYTDGCLHEGLCYGSKRGGCESGRKGQVAQHYGTLEYEGALEVDLFRRILRVHTDDLRTCRATGRASGKGVNGMAHFGWTITAEGTVADLAILADGLETPAFATCMIEKLATYSFVKPKDGKPIKMSMGFSFPS</sequence>
<evidence type="ECO:0000313" key="3">
    <source>
        <dbReference type="Proteomes" id="UP000238823"/>
    </source>
</evidence>
<comment type="caution">
    <text evidence="2">The sequence shown here is derived from an EMBL/GenBank/DDBJ whole genome shotgun (WGS) entry which is preliminary data.</text>
</comment>
<dbReference type="AlphaFoldDB" id="A0A2S9XQM0"/>
<name>A0A2S9XQM0_9BACT</name>
<organism evidence="2 3">
    <name type="scientific">Enhygromyxa salina</name>
    <dbReference type="NCBI Taxonomy" id="215803"/>
    <lineage>
        <taxon>Bacteria</taxon>
        <taxon>Pseudomonadati</taxon>
        <taxon>Myxococcota</taxon>
        <taxon>Polyangia</taxon>
        <taxon>Nannocystales</taxon>
        <taxon>Nannocystaceae</taxon>
        <taxon>Enhygromyxa</taxon>
    </lineage>
</organism>
<dbReference type="PROSITE" id="PS51257">
    <property type="entry name" value="PROKAR_LIPOPROTEIN"/>
    <property type="match status" value="1"/>
</dbReference>
<evidence type="ECO:0000256" key="1">
    <source>
        <dbReference type="SAM" id="MobiDB-lite"/>
    </source>
</evidence>
<feature type="compositionally biased region" description="Basic and acidic residues" evidence="1">
    <location>
        <begin position="36"/>
        <end position="59"/>
    </location>
</feature>
<accession>A0A2S9XQM0</accession>
<evidence type="ECO:0000313" key="2">
    <source>
        <dbReference type="EMBL" id="PRP95155.1"/>
    </source>
</evidence>
<gene>
    <name evidence="2" type="ORF">ENSA7_74690</name>
</gene>
<reference evidence="2 3" key="1">
    <citation type="submission" date="2018-03" db="EMBL/GenBank/DDBJ databases">
        <title>Draft Genome Sequences of the Obligatory Marine Myxobacteria Enhygromyxa salina SWB007.</title>
        <authorList>
            <person name="Poehlein A."/>
            <person name="Moghaddam J.A."/>
            <person name="Harms H."/>
            <person name="Alanjari M."/>
            <person name="Koenig G.M."/>
            <person name="Daniel R."/>
            <person name="Schaeberle T.F."/>
        </authorList>
    </citation>
    <scope>NUCLEOTIDE SEQUENCE [LARGE SCALE GENOMIC DNA]</scope>
    <source>
        <strain evidence="2 3">SWB007</strain>
    </source>
</reference>
<dbReference type="Proteomes" id="UP000238823">
    <property type="component" value="Unassembled WGS sequence"/>
</dbReference>
<proteinExistence type="predicted"/>
<feature type="region of interest" description="Disordered" evidence="1">
    <location>
        <begin position="22"/>
        <end position="62"/>
    </location>
</feature>
<protein>
    <submittedName>
        <fullName evidence="2">Uncharacterized protein</fullName>
    </submittedName>
</protein>
<dbReference type="EMBL" id="PVNL01000138">
    <property type="protein sequence ID" value="PRP95155.1"/>
    <property type="molecule type" value="Genomic_DNA"/>
</dbReference>